<dbReference type="InterPro" id="IPR036390">
    <property type="entry name" value="WH_DNA-bd_sf"/>
</dbReference>
<gene>
    <name evidence="2" type="ORF">FB382_000028</name>
</gene>
<proteinExistence type="predicted"/>
<dbReference type="Proteomes" id="UP000580910">
    <property type="component" value="Unassembled WGS sequence"/>
</dbReference>
<dbReference type="RefSeq" id="WP_182535724.1">
    <property type="nucleotide sequence ID" value="NZ_JACGXA010000001.1"/>
</dbReference>
<sequence>MPADRPIHDPRLLRAIAHPVRTQILGEIAAGGPTRAADLARVLDIPANQASFHLRQLAKYGLVEEAPEEARDKRDRVWKASSESGLRADLSELSKAPGGRAAVAVFRRNTADWAHHLIDLVLSDGPSGDKEEDAIRTMMNQTVKLTKAEAEEMATELADLVESWVARTRGRDDVARRTYLLMQVLQPQPRLDEA</sequence>
<dbReference type="InterPro" id="IPR036388">
    <property type="entry name" value="WH-like_DNA-bd_sf"/>
</dbReference>
<dbReference type="EMBL" id="JACGXA010000001">
    <property type="protein sequence ID" value="MBA8801737.1"/>
    <property type="molecule type" value="Genomic_DNA"/>
</dbReference>
<evidence type="ECO:0000259" key="1">
    <source>
        <dbReference type="SMART" id="SM00418"/>
    </source>
</evidence>
<dbReference type="Pfam" id="PF12840">
    <property type="entry name" value="HTH_20"/>
    <property type="match status" value="1"/>
</dbReference>
<name>A0A7W3IW37_9ACTN</name>
<dbReference type="SMART" id="SM00418">
    <property type="entry name" value="HTH_ARSR"/>
    <property type="match status" value="1"/>
</dbReference>
<keyword evidence="3" id="KW-1185">Reference proteome</keyword>
<organism evidence="2 3">
    <name type="scientific">Nocardioides ginsengisegetis</name>
    <dbReference type="NCBI Taxonomy" id="661491"/>
    <lineage>
        <taxon>Bacteria</taxon>
        <taxon>Bacillati</taxon>
        <taxon>Actinomycetota</taxon>
        <taxon>Actinomycetes</taxon>
        <taxon>Propionibacteriales</taxon>
        <taxon>Nocardioidaceae</taxon>
        <taxon>Nocardioides</taxon>
    </lineage>
</organism>
<evidence type="ECO:0000313" key="2">
    <source>
        <dbReference type="EMBL" id="MBA8801737.1"/>
    </source>
</evidence>
<reference evidence="2 3" key="1">
    <citation type="submission" date="2020-07" db="EMBL/GenBank/DDBJ databases">
        <title>Sequencing the genomes of 1000 actinobacteria strains.</title>
        <authorList>
            <person name="Klenk H.-P."/>
        </authorList>
    </citation>
    <scope>NUCLEOTIDE SEQUENCE [LARGE SCALE GENOMIC DNA]</scope>
    <source>
        <strain evidence="2 3">DSM 21349</strain>
    </source>
</reference>
<dbReference type="Gene3D" id="1.10.10.10">
    <property type="entry name" value="Winged helix-like DNA-binding domain superfamily/Winged helix DNA-binding domain"/>
    <property type="match status" value="1"/>
</dbReference>
<evidence type="ECO:0000313" key="3">
    <source>
        <dbReference type="Proteomes" id="UP000580910"/>
    </source>
</evidence>
<keyword evidence="2" id="KW-0238">DNA-binding</keyword>
<dbReference type="AlphaFoldDB" id="A0A7W3IW37"/>
<dbReference type="GO" id="GO:0003700">
    <property type="term" value="F:DNA-binding transcription factor activity"/>
    <property type="evidence" value="ECO:0007669"/>
    <property type="project" value="InterPro"/>
</dbReference>
<protein>
    <submittedName>
        <fullName evidence="2">DNA-binding transcriptional ArsR family regulator</fullName>
    </submittedName>
</protein>
<dbReference type="InterPro" id="IPR001845">
    <property type="entry name" value="HTH_ArsR_DNA-bd_dom"/>
</dbReference>
<dbReference type="GO" id="GO:0003677">
    <property type="term" value="F:DNA binding"/>
    <property type="evidence" value="ECO:0007669"/>
    <property type="project" value="UniProtKB-KW"/>
</dbReference>
<dbReference type="InterPro" id="IPR011991">
    <property type="entry name" value="ArsR-like_HTH"/>
</dbReference>
<comment type="caution">
    <text evidence="2">The sequence shown here is derived from an EMBL/GenBank/DDBJ whole genome shotgun (WGS) entry which is preliminary data.</text>
</comment>
<dbReference type="CDD" id="cd00090">
    <property type="entry name" value="HTH_ARSR"/>
    <property type="match status" value="1"/>
</dbReference>
<accession>A0A7W3IW37</accession>
<dbReference type="SUPFAM" id="SSF46785">
    <property type="entry name" value="Winged helix' DNA-binding domain"/>
    <property type="match status" value="1"/>
</dbReference>
<feature type="domain" description="HTH arsR-type" evidence="1">
    <location>
        <begin position="11"/>
        <end position="95"/>
    </location>
</feature>